<name>A0A967KEP5_9PROT</name>
<dbReference type="GO" id="GO:0008168">
    <property type="term" value="F:methyltransferase activity"/>
    <property type="evidence" value="ECO:0007669"/>
    <property type="project" value="UniProtKB-KW"/>
</dbReference>
<dbReference type="Proteomes" id="UP000761264">
    <property type="component" value="Unassembled WGS sequence"/>
</dbReference>
<dbReference type="RefSeq" id="WP_167227882.1">
    <property type="nucleotide sequence ID" value="NZ_JAAQPH010000016.1"/>
</dbReference>
<dbReference type="SUPFAM" id="SSF53335">
    <property type="entry name" value="S-adenosyl-L-methionine-dependent methyltransferases"/>
    <property type="match status" value="1"/>
</dbReference>
<evidence type="ECO:0000313" key="1">
    <source>
        <dbReference type="EMBL" id="NIA70860.1"/>
    </source>
</evidence>
<dbReference type="InterPro" id="IPR016584">
    <property type="entry name" value="MeTrfase_VrtF"/>
</dbReference>
<keyword evidence="2" id="KW-1185">Reference proteome</keyword>
<evidence type="ECO:0000313" key="2">
    <source>
        <dbReference type="Proteomes" id="UP000761264"/>
    </source>
</evidence>
<gene>
    <name evidence="1" type="ORF">HBA54_19865</name>
</gene>
<keyword evidence="1" id="KW-0808">Transferase</keyword>
<protein>
    <submittedName>
        <fullName evidence="1">Methyltransferase type 12</fullName>
    </submittedName>
</protein>
<dbReference type="GO" id="GO:0032259">
    <property type="term" value="P:methylation"/>
    <property type="evidence" value="ECO:0007669"/>
    <property type="project" value="UniProtKB-KW"/>
</dbReference>
<dbReference type="InterPro" id="IPR029063">
    <property type="entry name" value="SAM-dependent_MTases_sf"/>
</dbReference>
<dbReference type="PIRSF" id="PIRSF011491">
    <property type="entry name" value="Mtase_YbcY_prd"/>
    <property type="match status" value="1"/>
</dbReference>
<keyword evidence="1" id="KW-0489">Methyltransferase</keyword>
<organism evidence="1 2">
    <name type="scientific">Pelagibius litoralis</name>
    <dbReference type="NCBI Taxonomy" id="374515"/>
    <lineage>
        <taxon>Bacteria</taxon>
        <taxon>Pseudomonadati</taxon>
        <taxon>Pseudomonadota</taxon>
        <taxon>Alphaproteobacteria</taxon>
        <taxon>Rhodospirillales</taxon>
        <taxon>Rhodovibrionaceae</taxon>
        <taxon>Pelagibius</taxon>
    </lineage>
</organism>
<reference evidence="1" key="1">
    <citation type="submission" date="2020-03" db="EMBL/GenBank/DDBJ databases">
        <title>Genome of Pelagibius litoralis DSM 21314T.</title>
        <authorList>
            <person name="Wang G."/>
        </authorList>
    </citation>
    <scope>NUCLEOTIDE SEQUENCE</scope>
    <source>
        <strain evidence="1">DSM 21314</strain>
    </source>
</reference>
<sequence length="228" mass="24973">MTDHHDASLPVTGVADALPGQAVYTPASLRLYDFFVLSFSNRLLWNCPTSELLALYDENVSDNHLDAGVATGFFLDRCRFPTAKPRLGLLDLNQTCLDTASRRVARYAPEIYRANVLEPIAIDAAPFRSIGIMYLLHCLPGPMARKAVAFGHLKAHLAPGGCLFGAAILGRGVEHNLFGRKIMDIYASKSIFGNAEDDEAGLRKGLSDHFAKVDLRLRGRVAIFTARD</sequence>
<accession>A0A967KEP5</accession>
<proteinExistence type="predicted"/>
<dbReference type="Gene3D" id="3.40.50.150">
    <property type="entry name" value="Vaccinia Virus protein VP39"/>
    <property type="match status" value="1"/>
</dbReference>
<dbReference type="AlphaFoldDB" id="A0A967KEP5"/>
<dbReference type="EMBL" id="JAAQPH010000016">
    <property type="protein sequence ID" value="NIA70860.1"/>
    <property type="molecule type" value="Genomic_DNA"/>
</dbReference>
<comment type="caution">
    <text evidence="1">The sequence shown here is derived from an EMBL/GenBank/DDBJ whole genome shotgun (WGS) entry which is preliminary data.</text>
</comment>